<sequence>MLLLRGDPLLLRGDSLFLQGDPTGLSSWAGRLVFIVILLSVLVLAVRWLWDQRKR</sequence>
<gene>
    <name evidence="2" type="ORF">JOF55_003298</name>
</gene>
<name>A0AAE4CPI6_9ACTN</name>
<keyword evidence="3" id="KW-1185">Reference proteome</keyword>
<keyword evidence="1" id="KW-0812">Transmembrane</keyword>
<dbReference type="Proteomes" id="UP001180845">
    <property type="component" value="Unassembled WGS sequence"/>
</dbReference>
<dbReference type="RefSeq" id="WP_310275211.1">
    <property type="nucleotide sequence ID" value="NZ_JAVDXW010000001.1"/>
</dbReference>
<proteinExistence type="predicted"/>
<evidence type="ECO:0000313" key="3">
    <source>
        <dbReference type="Proteomes" id="UP001180845"/>
    </source>
</evidence>
<dbReference type="AlphaFoldDB" id="A0AAE4CPI6"/>
<protein>
    <submittedName>
        <fullName evidence="2">Uncharacterized protein</fullName>
    </submittedName>
</protein>
<reference evidence="2" key="1">
    <citation type="submission" date="2023-07" db="EMBL/GenBank/DDBJ databases">
        <title>Sequencing the genomes of 1000 actinobacteria strains.</title>
        <authorList>
            <person name="Klenk H.-P."/>
        </authorList>
    </citation>
    <scope>NUCLEOTIDE SEQUENCE</scope>
    <source>
        <strain evidence="2">DSM 45977</strain>
    </source>
</reference>
<dbReference type="EMBL" id="JAVDXW010000001">
    <property type="protein sequence ID" value="MDR7303117.1"/>
    <property type="molecule type" value="Genomic_DNA"/>
</dbReference>
<evidence type="ECO:0000256" key="1">
    <source>
        <dbReference type="SAM" id="Phobius"/>
    </source>
</evidence>
<keyword evidence="1" id="KW-1133">Transmembrane helix</keyword>
<comment type="caution">
    <text evidence="2">The sequence shown here is derived from an EMBL/GenBank/DDBJ whole genome shotgun (WGS) entry which is preliminary data.</text>
</comment>
<accession>A0AAE4CPI6</accession>
<keyword evidence="1" id="KW-0472">Membrane</keyword>
<evidence type="ECO:0000313" key="2">
    <source>
        <dbReference type="EMBL" id="MDR7303117.1"/>
    </source>
</evidence>
<feature type="transmembrane region" description="Helical" evidence="1">
    <location>
        <begin position="28"/>
        <end position="50"/>
    </location>
</feature>
<organism evidence="2 3">
    <name type="scientific">Haloactinomyces albus</name>
    <dbReference type="NCBI Taxonomy" id="1352928"/>
    <lineage>
        <taxon>Bacteria</taxon>
        <taxon>Bacillati</taxon>
        <taxon>Actinomycetota</taxon>
        <taxon>Actinomycetes</taxon>
        <taxon>Actinopolysporales</taxon>
        <taxon>Actinopolysporaceae</taxon>
        <taxon>Haloactinomyces</taxon>
    </lineage>
</organism>